<evidence type="ECO:0000313" key="10">
    <source>
        <dbReference type="EMBL" id="KAL0959526.1"/>
    </source>
</evidence>
<protein>
    <recommendedName>
        <fullName evidence="1">non-specific serine/threonine protein kinase</fullName>
        <ecNumber evidence="1">2.7.11.1</ecNumber>
    </recommendedName>
</protein>
<evidence type="ECO:0000256" key="3">
    <source>
        <dbReference type="ARBA" id="ARBA00022679"/>
    </source>
</evidence>
<dbReference type="Gene3D" id="1.10.510.10">
    <property type="entry name" value="Transferase(Phosphotransferase) domain 1"/>
    <property type="match status" value="1"/>
</dbReference>
<dbReference type="SUPFAM" id="SSF56112">
    <property type="entry name" value="Protein kinase-like (PK-like)"/>
    <property type="match status" value="1"/>
</dbReference>
<evidence type="ECO:0000256" key="6">
    <source>
        <dbReference type="ARBA" id="ARBA00022840"/>
    </source>
</evidence>
<organism evidence="10 11">
    <name type="scientific">Hohenbuehelia grisea</name>
    <dbReference type="NCBI Taxonomy" id="104357"/>
    <lineage>
        <taxon>Eukaryota</taxon>
        <taxon>Fungi</taxon>
        <taxon>Dikarya</taxon>
        <taxon>Basidiomycota</taxon>
        <taxon>Agaricomycotina</taxon>
        <taxon>Agaricomycetes</taxon>
        <taxon>Agaricomycetidae</taxon>
        <taxon>Agaricales</taxon>
        <taxon>Pleurotineae</taxon>
        <taxon>Pleurotaceae</taxon>
        <taxon>Hohenbuehelia</taxon>
    </lineage>
</organism>
<dbReference type="Gene3D" id="3.30.200.20">
    <property type="entry name" value="Phosphorylase Kinase, domain 1"/>
    <property type="match status" value="1"/>
</dbReference>
<dbReference type="Proteomes" id="UP001556367">
    <property type="component" value="Unassembled WGS sequence"/>
</dbReference>
<evidence type="ECO:0000313" key="11">
    <source>
        <dbReference type="Proteomes" id="UP001556367"/>
    </source>
</evidence>
<keyword evidence="3" id="KW-0808">Transferase</keyword>
<reference evidence="11" key="1">
    <citation type="submission" date="2024-06" db="EMBL/GenBank/DDBJ databases">
        <title>Multi-omics analyses provide insights into the biosynthesis of the anticancer antibiotic pleurotin in Hohenbuehelia grisea.</title>
        <authorList>
            <person name="Weaver J.A."/>
            <person name="Alberti F."/>
        </authorList>
    </citation>
    <scope>NUCLEOTIDE SEQUENCE [LARGE SCALE GENOMIC DNA]</scope>
    <source>
        <strain evidence="11">T-177</strain>
    </source>
</reference>
<accession>A0ABR3JVE2</accession>
<evidence type="ECO:0000256" key="7">
    <source>
        <dbReference type="ARBA" id="ARBA00047899"/>
    </source>
</evidence>
<dbReference type="EC" id="2.7.11.1" evidence="1"/>
<keyword evidence="5" id="KW-0418">Kinase</keyword>
<sequence length="427" mass="47622">MLRLIRSISTSIRATSTLRTHPTTGFKLIDPSVKVEEEGLEWYSPTRFYPVSLGQVLNSKYQVLVKLGFGSCSTAWLCRDLDARKYVAVKVCIADYPSVARESAVYAHMRSVLDQNEQLPATVRASVDEFDIAAEHAQHRCFVFEPLGVDLPLVKQILGSSFDETVFKRIAIHVLRSLDFLHSKAKVVHTDIRAENIHLAPVGDTCFRLTEQVELEAMPSDRKIDGSRVIYASSSIMFPTGDVRSLLGLPVLIDYGEARFGQDNYMDRIQPYMYQAPEVISDIPWSYPADIWNVGVMLWDFFEGKRLLSAANEHGDPSLYHLLAEMIALMGSPPESFLDALDKGVRESVFGPNGNWTSPKGVSVPPLALETAETALKAAGKDNTAFLNFMKRILVWDPTHRPTAAQLLEDPWLEGVALPENGIIEPN</sequence>
<evidence type="ECO:0000259" key="9">
    <source>
        <dbReference type="PROSITE" id="PS50011"/>
    </source>
</evidence>
<comment type="caution">
    <text evidence="10">The sequence shown here is derived from an EMBL/GenBank/DDBJ whole genome shotgun (WGS) entry which is preliminary data.</text>
</comment>
<name>A0ABR3JVE2_9AGAR</name>
<dbReference type="InterPro" id="IPR011009">
    <property type="entry name" value="Kinase-like_dom_sf"/>
</dbReference>
<dbReference type="SMART" id="SM00220">
    <property type="entry name" value="S_TKc"/>
    <property type="match status" value="1"/>
</dbReference>
<proteinExistence type="predicted"/>
<dbReference type="PANTHER" id="PTHR47634">
    <property type="entry name" value="PROTEIN KINASE DOMAIN-CONTAINING PROTEIN-RELATED"/>
    <property type="match status" value="1"/>
</dbReference>
<evidence type="ECO:0000256" key="8">
    <source>
        <dbReference type="ARBA" id="ARBA00048679"/>
    </source>
</evidence>
<evidence type="ECO:0000256" key="5">
    <source>
        <dbReference type="ARBA" id="ARBA00022777"/>
    </source>
</evidence>
<dbReference type="Pfam" id="PF00069">
    <property type="entry name" value="Pkinase"/>
    <property type="match status" value="2"/>
</dbReference>
<dbReference type="InterPro" id="IPR051334">
    <property type="entry name" value="SRPK"/>
</dbReference>
<gene>
    <name evidence="10" type="ORF">HGRIS_011239</name>
</gene>
<evidence type="ECO:0000256" key="4">
    <source>
        <dbReference type="ARBA" id="ARBA00022741"/>
    </source>
</evidence>
<dbReference type="PROSITE" id="PS50011">
    <property type="entry name" value="PROTEIN_KINASE_DOM"/>
    <property type="match status" value="1"/>
</dbReference>
<comment type="catalytic activity">
    <reaction evidence="8">
        <text>L-seryl-[protein] + ATP = O-phospho-L-seryl-[protein] + ADP + H(+)</text>
        <dbReference type="Rhea" id="RHEA:17989"/>
        <dbReference type="Rhea" id="RHEA-COMP:9863"/>
        <dbReference type="Rhea" id="RHEA-COMP:11604"/>
        <dbReference type="ChEBI" id="CHEBI:15378"/>
        <dbReference type="ChEBI" id="CHEBI:29999"/>
        <dbReference type="ChEBI" id="CHEBI:30616"/>
        <dbReference type="ChEBI" id="CHEBI:83421"/>
        <dbReference type="ChEBI" id="CHEBI:456216"/>
        <dbReference type="EC" id="2.7.11.1"/>
    </reaction>
</comment>
<feature type="domain" description="Protein kinase" evidence="9">
    <location>
        <begin position="61"/>
        <end position="413"/>
    </location>
</feature>
<keyword evidence="4" id="KW-0547">Nucleotide-binding</keyword>
<keyword evidence="2" id="KW-0723">Serine/threonine-protein kinase</keyword>
<evidence type="ECO:0000256" key="2">
    <source>
        <dbReference type="ARBA" id="ARBA00022527"/>
    </source>
</evidence>
<dbReference type="EMBL" id="JASNQZ010000002">
    <property type="protein sequence ID" value="KAL0959526.1"/>
    <property type="molecule type" value="Genomic_DNA"/>
</dbReference>
<dbReference type="PANTHER" id="PTHR47634:SF9">
    <property type="entry name" value="PROTEIN KINASE DOMAIN-CONTAINING PROTEIN-RELATED"/>
    <property type="match status" value="1"/>
</dbReference>
<dbReference type="InterPro" id="IPR000719">
    <property type="entry name" value="Prot_kinase_dom"/>
</dbReference>
<keyword evidence="6" id="KW-0067">ATP-binding</keyword>
<evidence type="ECO:0000256" key="1">
    <source>
        <dbReference type="ARBA" id="ARBA00012513"/>
    </source>
</evidence>
<comment type="catalytic activity">
    <reaction evidence="7">
        <text>L-threonyl-[protein] + ATP = O-phospho-L-threonyl-[protein] + ADP + H(+)</text>
        <dbReference type="Rhea" id="RHEA:46608"/>
        <dbReference type="Rhea" id="RHEA-COMP:11060"/>
        <dbReference type="Rhea" id="RHEA-COMP:11605"/>
        <dbReference type="ChEBI" id="CHEBI:15378"/>
        <dbReference type="ChEBI" id="CHEBI:30013"/>
        <dbReference type="ChEBI" id="CHEBI:30616"/>
        <dbReference type="ChEBI" id="CHEBI:61977"/>
        <dbReference type="ChEBI" id="CHEBI:456216"/>
        <dbReference type="EC" id="2.7.11.1"/>
    </reaction>
</comment>
<keyword evidence="11" id="KW-1185">Reference proteome</keyword>